<evidence type="ECO:0000313" key="1">
    <source>
        <dbReference type="EMBL" id="MFI0915569.1"/>
    </source>
</evidence>
<organism evidence="1 2">
    <name type="scientific">Streptomyces abikoensis</name>
    <dbReference type="NCBI Taxonomy" id="97398"/>
    <lineage>
        <taxon>Bacteria</taxon>
        <taxon>Bacillati</taxon>
        <taxon>Actinomycetota</taxon>
        <taxon>Actinomycetes</taxon>
        <taxon>Kitasatosporales</taxon>
        <taxon>Streptomycetaceae</taxon>
        <taxon>Streptomyces</taxon>
    </lineage>
</organism>
<accession>A0ABW7TDE8</accession>
<protein>
    <submittedName>
        <fullName evidence="1">Uncharacterized protein</fullName>
    </submittedName>
</protein>
<dbReference type="Proteomes" id="UP001611162">
    <property type="component" value="Unassembled WGS sequence"/>
</dbReference>
<keyword evidence="2" id="KW-1185">Reference proteome</keyword>
<dbReference type="RefSeq" id="WP_397615108.1">
    <property type="nucleotide sequence ID" value="NZ_JBIRRB010000031.1"/>
</dbReference>
<sequence length="163" mass="16929">MDLHALGRVGTLLHRAHATLGATDAVQEPGSDRAQAVAGDGIGEARELIGQARDHVLVVYALAHLRIGMPQDRPARIPDAYKALASAADAIGVTTGSPPPSPTPRLGDACRDMSRAVMLLAPLLGLKATAGADPHTPVRLATHLQLFAESAAAEPAPLYNTWS</sequence>
<proteinExistence type="predicted"/>
<comment type="caution">
    <text evidence="1">The sequence shown here is derived from an EMBL/GenBank/DDBJ whole genome shotgun (WGS) entry which is preliminary data.</text>
</comment>
<reference evidence="1 2" key="1">
    <citation type="submission" date="2024-10" db="EMBL/GenBank/DDBJ databases">
        <title>The Natural Products Discovery Center: Release of the First 8490 Sequenced Strains for Exploring Actinobacteria Biosynthetic Diversity.</title>
        <authorList>
            <person name="Kalkreuter E."/>
            <person name="Kautsar S.A."/>
            <person name="Yang D."/>
            <person name="Bader C.D."/>
            <person name="Teijaro C.N."/>
            <person name="Fluegel L."/>
            <person name="Davis C.M."/>
            <person name="Simpson J.R."/>
            <person name="Lauterbach L."/>
            <person name="Steele A.D."/>
            <person name="Gui C."/>
            <person name="Meng S."/>
            <person name="Li G."/>
            <person name="Viehrig K."/>
            <person name="Ye F."/>
            <person name="Su P."/>
            <person name="Kiefer A.F."/>
            <person name="Nichols A."/>
            <person name="Cepeda A.J."/>
            <person name="Yan W."/>
            <person name="Fan B."/>
            <person name="Jiang Y."/>
            <person name="Adhikari A."/>
            <person name="Zheng C.-J."/>
            <person name="Schuster L."/>
            <person name="Cowan T.M."/>
            <person name="Smanski M.J."/>
            <person name="Chevrette M.G."/>
            <person name="De Carvalho L.P.S."/>
            <person name="Shen B."/>
        </authorList>
    </citation>
    <scope>NUCLEOTIDE SEQUENCE [LARGE SCALE GENOMIC DNA]</scope>
    <source>
        <strain evidence="1 2">NPDC020979</strain>
    </source>
</reference>
<evidence type="ECO:0000313" key="2">
    <source>
        <dbReference type="Proteomes" id="UP001611162"/>
    </source>
</evidence>
<dbReference type="EMBL" id="JBIRRB010000031">
    <property type="protein sequence ID" value="MFI0915569.1"/>
    <property type="molecule type" value="Genomic_DNA"/>
</dbReference>
<name>A0ABW7TDE8_9ACTN</name>
<gene>
    <name evidence="1" type="ORF">ACH4TF_34890</name>
</gene>